<dbReference type="PANTHER" id="PTHR42951">
    <property type="entry name" value="METALLO-BETA-LACTAMASE DOMAIN-CONTAINING"/>
    <property type="match status" value="1"/>
</dbReference>
<dbReference type="Proteomes" id="UP000885690">
    <property type="component" value="Unassembled WGS sequence"/>
</dbReference>
<proteinExistence type="predicted"/>
<protein>
    <submittedName>
        <fullName evidence="2">MBL fold metallo-hydrolase</fullName>
    </submittedName>
</protein>
<dbReference type="InterPro" id="IPR036866">
    <property type="entry name" value="RibonucZ/Hydroxyglut_hydro"/>
</dbReference>
<organism evidence="2">
    <name type="scientific">Thermosulfidibacter takaii</name>
    <dbReference type="NCBI Taxonomy" id="412593"/>
    <lineage>
        <taxon>Bacteria</taxon>
        <taxon>Pseudomonadati</taxon>
        <taxon>Thermosulfidibacterota</taxon>
        <taxon>Thermosulfidibacteria</taxon>
        <taxon>Thermosulfidibacterales</taxon>
        <taxon>Thermosulfidibacteraceae</taxon>
    </lineage>
</organism>
<dbReference type="Pfam" id="PF00753">
    <property type="entry name" value="Lactamase_B"/>
    <property type="match status" value="1"/>
</dbReference>
<dbReference type="Gene3D" id="3.60.15.10">
    <property type="entry name" value="Ribonuclease Z/Hydroxyacylglutathione hydrolase-like"/>
    <property type="match status" value="1"/>
</dbReference>
<accession>A0A7C0Y5T3</accession>
<evidence type="ECO:0000259" key="1">
    <source>
        <dbReference type="SMART" id="SM00849"/>
    </source>
</evidence>
<comment type="caution">
    <text evidence="2">The sequence shown here is derived from an EMBL/GenBank/DDBJ whole genome shotgun (WGS) entry which is preliminary data.</text>
</comment>
<reference evidence="2" key="1">
    <citation type="journal article" date="2020" name="mSystems">
        <title>Genome- and Community-Level Interaction Insights into Carbon Utilization and Element Cycling Functions of Hydrothermarchaeota in Hydrothermal Sediment.</title>
        <authorList>
            <person name="Zhou Z."/>
            <person name="Liu Y."/>
            <person name="Xu W."/>
            <person name="Pan J."/>
            <person name="Luo Z.H."/>
            <person name="Li M."/>
        </authorList>
    </citation>
    <scope>NUCLEOTIDE SEQUENCE [LARGE SCALE GENOMIC DNA]</scope>
    <source>
        <strain evidence="2">HyVt-115</strain>
    </source>
</reference>
<dbReference type="AlphaFoldDB" id="A0A7C0Y5T3"/>
<dbReference type="SUPFAM" id="SSF56281">
    <property type="entry name" value="Metallo-hydrolase/oxidoreductase"/>
    <property type="match status" value="1"/>
</dbReference>
<name>A0A7C0Y5T3_9BACT</name>
<dbReference type="EMBL" id="DQWS01000117">
    <property type="protein sequence ID" value="HDD53035.1"/>
    <property type="molecule type" value="Genomic_DNA"/>
</dbReference>
<gene>
    <name evidence="2" type="ORF">ENF32_03075</name>
</gene>
<feature type="domain" description="Metallo-beta-lactamase" evidence="1">
    <location>
        <begin position="31"/>
        <end position="242"/>
    </location>
</feature>
<sequence length="332" mass="38319">MKQGMAEKFRLHEIRPGIFQLELPTPYPIGPVYVYLIKKDPITLIDVGVNSPESLTALQKQLQHLGVKINQIELLLITHSHSDHYGAAQTLKEEGAKAVAIHPRDWDKVTDRRDYYLRMKPYLAQMGMPSDYLEYFVKFIVWETPYARDLEEVQNLRDGELLFWEDLKLEVMHTPGHSPGHVVLLCPKEKWAITGDFIFTHITPDPIIDITPSGYRTPSMPLHMESLKRFAARGITTFFPGHRERKGKTEAALKEMKKRMKHKRESYLEILAKGPLTPFQLMRRLYPTSRKGEAFVLLSEVIGRLDLLEIDEAVISWREAGLIFYGLKEGKI</sequence>
<dbReference type="PANTHER" id="PTHR42951:SF17">
    <property type="entry name" value="METALLO-BETA-LACTAMASE DOMAIN-CONTAINING PROTEIN"/>
    <property type="match status" value="1"/>
</dbReference>
<dbReference type="SMART" id="SM00849">
    <property type="entry name" value="Lactamase_B"/>
    <property type="match status" value="1"/>
</dbReference>
<dbReference type="InterPro" id="IPR050855">
    <property type="entry name" value="NDM-1-like"/>
</dbReference>
<dbReference type="InterPro" id="IPR001279">
    <property type="entry name" value="Metallo-B-lactamas"/>
</dbReference>
<evidence type="ECO:0000313" key="2">
    <source>
        <dbReference type="EMBL" id="HDD53035.1"/>
    </source>
</evidence>